<name>A0A7F8QBS0_LEPWE</name>
<evidence type="ECO:0000313" key="4">
    <source>
        <dbReference type="RefSeq" id="XP_030878671.1"/>
    </source>
</evidence>
<proteinExistence type="predicted"/>
<evidence type="ECO:0000313" key="2">
    <source>
        <dbReference type="RefSeq" id="XP_030878669.1"/>
    </source>
</evidence>
<evidence type="ECO:0000313" key="3">
    <source>
        <dbReference type="RefSeq" id="XP_030878670.1"/>
    </source>
</evidence>
<dbReference type="RefSeq" id="XP_030878671.1">
    <property type="nucleotide sequence ID" value="XM_031022811.1"/>
</dbReference>
<dbReference type="KEGG" id="lww:115938788"/>
<accession>A0A7F8QBS0</accession>
<dbReference type="AlphaFoldDB" id="A0A7F8QBS0"/>
<reference evidence="2 3" key="1">
    <citation type="submission" date="2025-04" db="UniProtKB">
        <authorList>
            <consortium name="RefSeq"/>
        </authorList>
    </citation>
    <scope>IDENTIFICATION</scope>
    <source>
        <tissue evidence="2 3">Liver</tissue>
    </source>
</reference>
<evidence type="ECO:0000313" key="5">
    <source>
        <dbReference type="RefSeq" id="XP_030878672.1"/>
    </source>
</evidence>
<dbReference type="RefSeq" id="XP_030878670.1">
    <property type="nucleotide sequence ID" value="XM_031022810.1"/>
</dbReference>
<sequence length="225" mass="23616">MEPSFSGAGCEAGGDGVWPGQTCLHCPLPGFWPFFLSSCLCGMGGGSCGGGQAQSAWARHCARHLQNVRHTDSGPGCDADGVWKSSWESKMARIQVGDARVLPAPCRAHEGLDGVGRPRCTPSNTPALVGSGERGVRIPARGVFGVFAGFQLMEAADVEVHQLDLPLREQSAKSLGAVSVCGWQRSASSLVSSSLLHPVTQCQTVSSETTSEDISCLLPSRDTYL</sequence>
<dbReference type="Proteomes" id="UP000245341">
    <property type="component" value="Unplaced"/>
</dbReference>
<dbReference type="RefSeq" id="XP_030878672.1">
    <property type="nucleotide sequence ID" value="XM_031022812.1"/>
</dbReference>
<dbReference type="RefSeq" id="XP_030878669.1">
    <property type="nucleotide sequence ID" value="XM_031022809.1"/>
</dbReference>
<gene>
    <name evidence="2 3 4 5" type="primary">LOC115938788</name>
</gene>
<organism evidence="1 5">
    <name type="scientific">Leptonychotes weddellii</name>
    <name type="common">Weddell seal</name>
    <name type="synonym">Otaria weddellii</name>
    <dbReference type="NCBI Taxonomy" id="9713"/>
    <lineage>
        <taxon>Eukaryota</taxon>
        <taxon>Metazoa</taxon>
        <taxon>Chordata</taxon>
        <taxon>Craniata</taxon>
        <taxon>Vertebrata</taxon>
        <taxon>Euteleostomi</taxon>
        <taxon>Mammalia</taxon>
        <taxon>Eutheria</taxon>
        <taxon>Laurasiatheria</taxon>
        <taxon>Carnivora</taxon>
        <taxon>Caniformia</taxon>
        <taxon>Pinnipedia</taxon>
        <taxon>Phocidae</taxon>
        <taxon>Monachinae</taxon>
        <taxon>Lobodontini</taxon>
        <taxon>Leptonychotes</taxon>
    </lineage>
</organism>
<evidence type="ECO:0000313" key="1">
    <source>
        <dbReference type="Proteomes" id="UP000245341"/>
    </source>
</evidence>
<keyword evidence="1" id="KW-1185">Reference proteome</keyword>
<dbReference type="GeneID" id="115938788"/>
<protein>
    <submittedName>
        <fullName evidence="2 3">Uncharacterized protein LOC115938788 isoform X1</fullName>
    </submittedName>
</protein>